<reference evidence="8" key="1">
    <citation type="submission" date="2017-08" db="EMBL/GenBank/DDBJ databases">
        <title>A dynamic microbial community with high functional redundancy inhabits the cold, oxic subseafloor aquifer.</title>
        <authorList>
            <person name="Tully B.J."/>
            <person name="Wheat C.G."/>
            <person name="Glazer B.T."/>
            <person name="Huber J.A."/>
        </authorList>
    </citation>
    <scope>NUCLEOTIDE SEQUENCE [LARGE SCALE GENOMIC DNA]</scope>
</reference>
<evidence type="ECO:0000313" key="7">
    <source>
        <dbReference type="EMBL" id="PCJ22844.1"/>
    </source>
</evidence>
<evidence type="ECO:0000256" key="3">
    <source>
        <dbReference type="ARBA" id="ARBA00023004"/>
    </source>
</evidence>
<sequence>MNSNRNKISTVIKAPLLIAVSIYMGLAVADFHLWQLSEIFTNAEGDIQYVELQTSATGQNNLAGQSLVSSNGFGQQNTFTFSQSLTGETQGKKLLIATASFVQLTGLSADYILDEGFLFTEGGSLNFAGGVSTVTYIAAQLAKNGIQSMNSNLEPQLADPTNFVGLTATISVPLRGIFDAGSSVLTLPVVDIPETGLAHVSFDVNLESLQFALRDGFYIYSQGITAGNTPVQLQEGGILYIPILPIGNEIYEFNLTLVDSELVIFAEPAVLSITNIVPEPEPEPSESQQSIERGGLQYAAQCAICHGSTGLGGIGPNLRTSGFNTFAALRSKTDLTMPNTNPSACKDTGSSTCATDTANFILNEFQQ</sequence>
<evidence type="ECO:0000256" key="4">
    <source>
        <dbReference type="PROSITE-ProRule" id="PRU00433"/>
    </source>
</evidence>
<dbReference type="SUPFAM" id="SSF46626">
    <property type="entry name" value="Cytochrome c"/>
    <property type="match status" value="1"/>
</dbReference>
<keyword evidence="5" id="KW-0472">Membrane</keyword>
<keyword evidence="2 4" id="KW-0479">Metal-binding</keyword>
<evidence type="ECO:0000256" key="2">
    <source>
        <dbReference type="ARBA" id="ARBA00022723"/>
    </source>
</evidence>
<dbReference type="AlphaFoldDB" id="A0A2A5AU48"/>
<dbReference type="Gene3D" id="1.10.760.10">
    <property type="entry name" value="Cytochrome c-like domain"/>
    <property type="match status" value="1"/>
</dbReference>
<organism evidence="7 8">
    <name type="scientific">SAR86 cluster bacterium</name>
    <dbReference type="NCBI Taxonomy" id="2030880"/>
    <lineage>
        <taxon>Bacteria</taxon>
        <taxon>Pseudomonadati</taxon>
        <taxon>Pseudomonadota</taxon>
        <taxon>Gammaproteobacteria</taxon>
        <taxon>SAR86 cluster</taxon>
    </lineage>
</organism>
<accession>A0A2A5AU48</accession>
<name>A0A2A5AU48_9GAMM</name>
<dbReference type="InterPro" id="IPR009056">
    <property type="entry name" value="Cyt_c-like_dom"/>
</dbReference>
<protein>
    <recommendedName>
        <fullName evidence="6">Cytochrome c domain-containing protein</fullName>
    </recommendedName>
</protein>
<evidence type="ECO:0000256" key="5">
    <source>
        <dbReference type="SAM" id="Phobius"/>
    </source>
</evidence>
<comment type="caution">
    <text evidence="7">The sequence shown here is derived from an EMBL/GenBank/DDBJ whole genome shotgun (WGS) entry which is preliminary data.</text>
</comment>
<keyword evidence="3 4" id="KW-0408">Iron</keyword>
<dbReference type="Proteomes" id="UP000218327">
    <property type="component" value="Unassembled WGS sequence"/>
</dbReference>
<evidence type="ECO:0000313" key="8">
    <source>
        <dbReference type="Proteomes" id="UP000218327"/>
    </source>
</evidence>
<keyword evidence="5" id="KW-1133">Transmembrane helix</keyword>
<dbReference type="GO" id="GO:0020037">
    <property type="term" value="F:heme binding"/>
    <property type="evidence" value="ECO:0007669"/>
    <property type="project" value="InterPro"/>
</dbReference>
<keyword evidence="1 4" id="KW-0349">Heme</keyword>
<feature type="domain" description="Cytochrome c" evidence="6">
    <location>
        <begin position="289"/>
        <end position="365"/>
    </location>
</feature>
<keyword evidence="5" id="KW-0812">Transmembrane</keyword>
<gene>
    <name evidence="7" type="ORF">COA96_13210</name>
</gene>
<evidence type="ECO:0000259" key="6">
    <source>
        <dbReference type="PROSITE" id="PS51007"/>
    </source>
</evidence>
<dbReference type="GO" id="GO:0009055">
    <property type="term" value="F:electron transfer activity"/>
    <property type="evidence" value="ECO:0007669"/>
    <property type="project" value="InterPro"/>
</dbReference>
<dbReference type="EMBL" id="NVVJ01000049">
    <property type="protein sequence ID" value="PCJ22844.1"/>
    <property type="molecule type" value="Genomic_DNA"/>
</dbReference>
<evidence type="ECO:0000256" key="1">
    <source>
        <dbReference type="ARBA" id="ARBA00022617"/>
    </source>
</evidence>
<dbReference type="GO" id="GO:0046872">
    <property type="term" value="F:metal ion binding"/>
    <property type="evidence" value="ECO:0007669"/>
    <property type="project" value="UniProtKB-KW"/>
</dbReference>
<feature type="transmembrane region" description="Helical" evidence="5">
    <location>
        <begin position="12"/>
        <end position="34"/>
    </location>
</feature>
<dbReference type="PROSITE" id="PS51007">
    <property type="entry name" value="CYTC"/>
    <property type="match status" value="1"/>
</dbReference>
<proteinExistence type="predicted"/>
<dbReference type="InterPro" id="IPR036909">
    <property type="entry name" value="Cyt_c-like_dom_sf"/>
</dbReference>